<proteinExistence type="predicted"/>
<dbReference type="Proteomes" id="UP000002415">
    <property type="component" value="Chromosome"/>
</dbReference>
<dbReference type="OrthoDB" id="46289at2"/>
<reference evidence="1 2" key="1">
    <citation type="submission" date="2007-07" db="EMBL/GenBank/DDBJ databases">
        <title>Complete sequence of Fervidobacterium nodosum Rt17-B1.</title>
        <authorList>
            <consortium name="US DOE Joint Genome Institute"/>
            <person name="Copeland A."/>
            <person name="Lucas S."/>
            <person name="Lapidus A."/>
            <person name="Barry K."/>
            <person name="Glavina del Rio T."/>
            <person name="Dalin E."/>
            <person name="Tice H."/>
            <person name="Pitluck S."/>
            <person name="Saunders E."/>
            <person name="Brettin T."/>
            <person name="Bruce D."/>
            <person name="Detter J.C."/>
            <person name="Han C."/>
            <person name="Schmutz J."/>
            <person name="Larimer F."/>
            <person name="Land M."/>
            <person name="Hauser L."/>
            <person name="Kyrpides N."/>
            <person name="Mikhailova N."/>
            <person name="Nelson K."/>
            <person name="Gogarten J.P."/>
            <person name="Noll K."/>
            <person name="Richardson P."/>
        </authorList>
    </citation>
    <scope>NUCLEOTIDE SEQUENCE [LARGE SCALE GENOMIC DNA]</scope>
    <source>
        <strain evidence="2">ATCC 35602 / DSM 5306 / Rt17-B1</strain>
    </source>
</reference>
<evidence type="ECO:0000313" key="1">
    <source>
        <dbReference type="EMBL" id="ABS61303.1"/>
    </source>
</evidence>
<organism evidence="1 2">
    <name type="scientific">Fervidobacterium nodosum (strain ATCC 35602 / DSM 5306 / Rt17-B1)</name>
    <dbReference type="NCBI Taxonomy" id="381764"/>
    <lineage>
        <taxon>Bacteria</taxon>
        <taxon>Thermotogati</taxon>
        <taxon>Thermotogota</taxon>
        <taxon>Thermotogae</taxon>
        <taxon>Thermotogales</taxon>
        <taxon>Fervidobacteriaceae</taxon>
        <taxon>Fervidobacterium</taxon>
    </lineage>
</organism>
<dbReference type="Pfam" id="PF16236">
    <property type="entry name" value="DUF4895"/>
    <property type="match status" value="1"/>
</dbReference>
<evidence type="ECO:0008006" key="3">
    <source>
        <dbReference type="Google" id="ProtNLM"/>
    </source>
</evidence>
<protein>
    <recommendedName>
        <fullName evidence="3">DUF4895 domain-containing protein</fullName>
    </recommendedName>
</protein>
<dbReference type="InterPro" id="IPR032606">
    <property type="entry name" value="DUF4895"/>
</dbReference>
<keyword evidence="2" id="KW-1185">Reference proteome</keyword>
<dbReference type="STRING" id="381764.Fnod_1460"/>
<gene>
    <name evidence="1" type="ordered locus">Fnod_1460</name>
</gene>
<dbReference type="RefSeq" id="WP_011994608.1">
    <property type="nucleotide sequence ID" value="NC_009718.1"/>
</dbReference>
<evidence type="ECO:0000313" key="2">
    <source>
        <dbReference type="Proteomes" id="UP000002415"/>
    </source>
</evidence>
<dbReference type="AlphaFoldDB" id="A7HN20"/>
<dbReference type="HOGENOM" id="CLU_1029540_0_0_0"/>
<reference evidence="1 2" key="2">
    <citation type="journal article" date="2009" name="Proc. Natl. Acad. Sci. U.S.A.">
        <title>On the chimeric nature, thermophilic origin, and phylogenetic placement of the Thermotogales.</title>
        <authorList>
            <person name="Zhaxybayeva O."/>
            <person name="Swithers K.S."/>
            <person name="Lapierre P."/>
            <person name="Fournier G.P."/>
            <person name="Bickhart D.M."/>
            <person name="DeBoy R.T."/>
            <person name="Nelson K.E."/>
            <person name="Nesbo C.L."/>
            <person name="Doolittle W.F."/>
            <person name="Gogarten J.P."/>
            <person name="Noll K.M."/>
        </authorList>
    </citation>
    <scope>NUCLEOTIDE SEQUENCE [LARGE SCALE GENOMIC DNA]</scope>
    <source>
        <strain evidence="2">ATCC 35602 / DSM 5306 / Rt17-B1</strain>
    </source>
</reference>
<sequence length="270" mass="31565">MYFGPEKYKSIEKIEFNSSELLNFLESKKDRLDVYHRHVAVVTCYSNEHSEINPTESQKKFPFFMNLLVTPSNEKLIGLSISNPMSTNPAIYKLQKMKDEENFKEKFKNFTNENCNLQCGIIKLPLKTRFVAIAGSDEFLKKEIFSEKVLGTESFSFAQKVDEKIIERLEKYKEGKFKICKTIINDEGINFFVIDRSVSDEFRPLLSEVVSLLRKKHNLSPAKYFALNEKVIGSFTLDFNTIFSENPFVQVEKLIEEYEMIKKDLIRHFV</sequence>
<dbReference type="KEGG" id="fno:Fnod_1460"/>
<dbReference type="EMBL" id="CP000771">
    <property type="protein sequence ID" value="ABS61303.1"/>
    <property type="molecule type" value="Genomic_DNA"/>
</dbReference>
<name>A7HN20_FERNB</name>
<accession>A7HN20</accession>
<dbReference type="eggNOG" id="ENOG5032ZFW">
    <property type="taxonomic scope" value="Bacteria"/>
</dbReference>